<comment type="caution">
    <text evidence="6">The sequence shown here is derived from an EMBL/GenBank/DDBJ whole genome shotgun (WGS) entry which is preliminary data.</text>
</comment>
<sequence length="147" mass="16819">MLLGSLYYVVTASFLWAHDISMTIQKLPVFYKQRDFFFYPAWAYGLPSWIVKIPAQAVEVAVYVALTYYVIGYDPSVWKISLSTMHYLLLKFVEDSDGIGNISVSKVQQSDKIAFITANTYGFLFIAHSCVNEWLCSFKTVLNLPMQ</sequence>
<reference evidence="6" key="1">
    <citation type="submission" date="2020-06" db="EMBL/GenBank/DDBJ databases">
        <authorList>
            <person name="Li T."/>
            <person name="Hu X."/>
            <person name="Zhang T."/>
            <person name="Song X."/>
            <person name="Zhang H."/>
            <person name="Dai N."/>
            <person name="Sheng W."/>
            <person name="Hou X."/>
            <person name="Wei L."/>
        </authorList>
    </citation>
    <scope>NUCLEOTIDE SEQUENCE</scope>
    <source>
        <strain evidence="6">KEN1</strain>
        <tissue evidence="6">Leaf</tissue>
    </source>
</reference>
<feature type="domain" description="ABC-2 type transporter transmembrane" evidence="5">
    <location>
        <begin position="6"/>
        <end position="92"/>
    </location>
</feature>
<name>A0AAW2UEH1_9LAMI</name>
<evidence type="ECO:0000256" key="1">
    <source>
        <dbReference type="ARBA" id="ARBA00004141"/>
    </source>
</evidence>
<protein>
    <submittedName>
        <fullName evidence="6">ABC transporter G family member 37</fullName>
    </submittedName>
</protein>
<dbReference type="EMBL" id="JACGWN010000012">
    <property type="protein sequence ID" value="KAL0415304.1"/>
    <property type="molecule type" value="Genomic_DNA"/>
</dbReference>
<feature type="non-terminal residue" evidence="6">
    <location>
        <position position="147"/>
    </location>
</feature>
<keyword evidence="2" id="KW-0812">Transmembrane</keyword>
<dbReference type="Pfam" id="PF01061">
    <property type="entry name" value="ABC2_membrane"/>
    <property type="match status" value="1"/>
</dbReference>
<evidence type="ECO:0000256" key="4">
    <source>
        <dbReference type="ARBA" id="ARBA00023136"/>
    </source>
</evidence>
<keyword evidence="4" id="KW-0472">Membrane</keyword>
<gene>
    <name evidence="6" type="ORF">Slati_3362300</name>
</gene>
<dbReference type="GO" id="GO:0140359">
    <property type="term" value="F:ABC-type transporter activity"/>
    <property type="evidence" value="ECO:0007669"/>
    <property type="project" value="InterPro"/>
</dbReference>
<keyword evidence="3" id="KW-1133">Transmembrane helix</keyword>
<dbReference type="PANTHER" id="PTHR48040">
    <property type="entry name" value="PLEIOTROPIC DRUG RESISTANCE PROTEIN 1-LIKE ISOFORM X1"/>
    <property type="match status" value="1"/>
</dbReference>
<evidence type="ECO:0000256" key="2">
    <source>
        <dbReference type="ARBA" id="ARBA00022692"/>
    </source>
</evidence>
<evidence type="ECO:0000256" key="3">
    <source>
        <dbReference type="ARBA" id="ARBA00022989"/>
    </source>
</evidence>
<dbReference type="InterPro" id="IPR013525">
    <property type="entry name" value="ABC2_TM"/>
</dbReference>
<organism evidence="6">
    <name type="scientific">Sesamum latifolium</name>
    <dbReference type="NCBI Taxonomy" id="2727402"/>
    <lineage>
        <taxon>Eukaryota</taxon>
        <taxon>Viridiplantae</taxon>
        <taxon>Streptophyta</taxon>
        <taxon>Embryophyta</taxon>
        <taxon>Tracheophyta</taxon>
        <taxon>Spermatophyta</taxon>
        <taxon>Magnoliopsida</taxon>
        <taxon>eudicotyledons</taxon>
        <taxon>Gunneridae</taxon>
        <taxon>Pentapetalae</taxon>
        <taxon>asterids</taxon>
        <taxon>lamiids</taxon>
        <taxon>Lamiales</taxon>
        <taxon>Pedaliaceae</taxon>
        <taxon>Sesamum</taxon>
    </lineage>
</organism>
<comment type="subcellular location">
    <subcellularLocation>
        <location evidence="1">Membrane</location>
        <topology evidence="1">Multi-pass membrane protein</topology>
    </subcellularLocation>
</comment>
<evidence type="ECO:0000259" key="5">
    <source>
        <dbReference type="Pfam" id="PF01061"/>
    </source>
</evidence>
<reference evidence="6" key="2">
    <citation type="journal article" date="2024" name="Plant">
        <title>Genomic evolution and insights into agronomic trait innovations of Sesamum species.</title>
        <authorList>
            <person name="Miao H."/>
            <person name="Wang L."/>
            <person name="Qu L."/>
            <person name="Liu H."/>
            <person name="Sun Y."/>
            <person name="Le M."/>
            <person name="Wang Q."/>
            <person name="Wei S."/>
            <person name="Zheng Y."/>
            <person name="Lin W."/>
            <person name="Duan Y."/>
            <person name="Cao H."/>
            <person name="Xiong S."/>
            <person name="Wang X."/>
            <person name="Wei L."/>
            <person name="Li C."/>
            <person name="Ma Q."/>
            <person name="Ju M."/>
            <person name="Zhao R."/>
            <person name="Li G."/>
            <person name="Mu C."/>
            <person name="Tian Q."/>
            <person name="Mei H."/>
            <person name="Zhang T."/>
            <person name="Gao T."/>
            <person name="Zhang H."/>
        </authorList>
    </citation>
    <scope>NUCLEOTIDE SEQUENCE</scope>
    <source>
        <strain evidence="6">KEN1</strain>
    </source>
</reference>
<dbReference type="PANTHER" id="PTHR48040:SF45">
    <property type="entry name" value="PLEIOTROPIC DRUG RESISTANCE PROTEIN 1-LIKE"/>
    <property type="match status" value="1"/>
</dbReference>
<dbReference type="GO" id="GO:0016020">
    <property type="term" value="C:membrane"/>
    <property type="evidence" value="ECO:0007669"/>
    <property type="project" value="UniProtKB-SubCell"/>
</dbReference>
<proteinExistence type="predicted"/>
<dbReference type="AlphaFoldDB" id="A0AAW2UEH1"/>
<accession>A0AAW2UEH1</accession>
<evidence type="ECO:0000313" key="6">
    <source>
        <dbReference type="EMBL" id="KAL0415304.1"/>
    </source>
</evidence>